<accession>A0A6G1JPA0</accession>
<protein>
    <submittedName>
        <fullName evidence="1">Uncharacterized protein</fullName>
    </submittedName>
</protein>
<keyword evidence="2" id="KW-1185">Reference proteome</keyword>
<gene>
    <name evidence="1" type="ORF">K458DRAFT_411746</name>
</gene>
<sequence>MMILHPTTPAALRIVEHTTKIRPEHVLIYDTRGSYADSFANIEKQETIIVGKDGERLGKSLLTAADIALRLLSAPLLKIMSNGFIFRRNAYILDIVFS</sequence>
<name>A0A6G1JPA0_9PLEO</name>
<evidence type="ECO:0000313" key="1">
    <source>
        <dbReference type="EMBL" id="KAF2692071.1"/>
    </source>
</evidence>
<dbReference type="EMBL" id="MU005569">
    <property type="protein sequence ID" value="KAF2692071.1"/>
    <property type="molecule type" value="Genomic_DNA"/>
</dbReference>
<organism evidence="1 2">
    <name type="scientific">Lentithecium fluviatile CBS 122367</name>
    <dbReference type="NCBI Taxonomy" id="1168545"/>
    <lineage>
        <taxon>Eukaryota</taxon>
        <taxon>Fungi</taxon>
        <taxon>Dikarya</taxon>
        <taxon>Ascomycota</taxon>
        <taxon>Pezizomycotina</taxon>
        <taxon>Dothideomycetes</taxon>
        <taxon>Pleosporomycetidae</taxon>
        <taxon>Pleosporales</taxon>
        <taxon>Massarineae</taxon>
        <taxon>Lentitheciaceae</taxon>
        <taxon>Lentithecium</taxon>
    </lineage>
</organism>
<dbReference type="AlphaFoldDB" id="A0A6G1JPA0"/>
<proteinExistence type="predicted"/>
<dbReference type="Proteomes" id="UP000799291">
    <property type="component" value="Unassembled WGS sequence"/>
</dbReference>
<evidence type="ECO:0000313" key="2">
    <source>
        <dbReference type="Proteomes" id="UP000799291"/>
    </source>
</evidence>
<reference evidence="1" key="1">
    <citation type="journal article" date="2020" name="Stud. Mycol.">
        <title>101 Dothideomycetes genomes: a test case for predicting lifestyles and emergence of pathogens.</title>
        <authorList>
            <person name="Haridas S."/>
            <person name="Albert R."/>
            <person name="Binder M."/>
            <person name="Bloem J."/>
            <person name="Labutti K."/>
            <person name="Salamov A."/>
            <person name="Andreopoulos B."/>
            <person name="Baker S."/>
            <person name="Barry K."/>
            <person name="Bills G."/>
            <person name="Bluhm B."/>
            <person name="Cannon C."/>
            <person name="Castanera R."/>
            <person name="Culley D."/>
            <person name="Daum C."/>
            <person name="Ezra D."/>
            <person name="Gonzalez J."/>
            <person name="Henrissat B."/>
            <person name="Kuo A."/>
            <person name="Liang C."/>
            <person name="Lipzen A."/>
            <person name="Lutzoni F."/>
            <person name="Magnuson J."/>
            <person name="Mondo S."/>
            <person name="Nolan M."/>
            <person name="Ohm R."/>
            <person name="Pangilinan J."/>
            <person name="Park H.-J."/>
            <person name="Ramirez L."/>
            <person name="Alfaro M."/>
            <person name="Sun H."/>
            <person name="Tritt A."/>
            <person name="Yoshinaga Y."/>
            <person name="Zwiers L.-H."/>
            <person name="Turgeon B."/>
            <person name="Goodwin S."/>
            <person name="Spatafora J."/>
            <person name="Crous P."/>
            <person name="Grigoriev I."/>
        </authorList>
    </citation>
    <scope>NUCLEOTIDE SEQUENCE</scope>
    <source>
        <strain evidence="1">CBS 122367</strain>
    </source>
</reference>